<organism evidence="3 4">
    <name type="scientific">Chilo suppressalis</name>
    <name type="common">Asiatic rice borer moth</name>
    <dbReference type="NCBI Taxonomy" id="168631"/>
    <lineage>
        <taxon>Eukaryota</taxon>
        <taxon>Metazoa</taxon>
        <taxon>Ecdysozoa</taxon>
        <taxon>Arthropoda</taxon>
        <taxon>Hexapoda</taxon>
        <taxon>Insecta</taxon>
        <taxon>Pterygota</taxon>
        <taxon>Neoptera</taxon>
        <taxon>Endopterygota</taxon>
        <taxon>Lepidoptera</taxon>
        <taxon>Glossata</taxon>
        <taxon>Ditrysia</taxon>
        <taxon>Pyraloidea</taxon>
        <taxon>Crambidae</taxon>
        <taxon>Crambinae</taxon>
        <taxon>Chilo</taxon>
    </lineage>
</organism>
<dbReference type="EMBL" id="OU963901">
    <property type="protein sequence ID" value="CAH2991581.1"/>
    <property type="molecule type" value="Genomic_DNA"/>
</dbReference>
<accession>A0ABN8LCE9</accession>
<evidence type="ECO:0000313" key="3">
    <source>
        <dbReference type="EMBL" id="CAH2991581.1"/>
    </source>
</evidence>
<dbReference type="Proteomes" id="UP001153292">
    <property type="component" value="Chromosome 8"/>
</dbReference>
<evidence type="ECO:0000313" key="4">
    <source>
        <dbReference type="Proteomes" id="UP001153292"/>
    </source>
</evidence>
<evidence type="ECO:0000256" key="2">
    <source>
        <dbReference type="SAM" id="Phobius"/>
    </source>
</evidence>
<reference evidence="3" key="1">
    <citation type="submission" date="2021-12" db="EMBL/GenBank/DDBJ databases">
        <authorList>
            <person name="King R."/>
        </authorList>
    </citation>
    <scope>NUCLEOTIDE SEQUENCE</scope>
</reference>
<keyword evidence="2" id="KW-0812">Transmembrane</keyword>
<feature type="transmembrane region" description="Helical" evidence="2">
    <location>
        <begin position="732"/>
        <end position="754"/>
    </location>
</feature>
<proteinExistence type="predicted"/>
<keyword evidence="2" id="KW-0472">Membrane</keyword>
<feature type="region of interest" description="Disordered" evidence="1">
    <location>
        <begin position="69"/>
        <end position="89"/>
    </location>
</feature>
<keyword evidence="2" id="KW-1133">Transmembrane helix</keyword>
<gene>
    <name evidence="3" type="ORF">CHILSU_LOCUS10651</name>
</gene>
<protein>
    <submittedName>
        <fullName evidence="3">Uncharacterized protein</fullName>
    </submittedName>
</protein>
<keyword evidence="4" id="KW-1185">Reference proteome</keyword>
<name>A0ABN8LCE9_CHISP</name>
<sequence>MNLHHLRVVNFDRNSSNNRVAPKARKVALNKDHRSIENKQCTKPDENSVQQNEKNKSEQQIVADVAKEYKHSPSKTDGKPGKDIAPNTLPSVRTLSLDDIGKRLKKCDSHKIKQKFKNIRLKNVRLKHNNTAKQRERKESQDDIKVLYTSQRLTEKSRRKPDRKVNLGPSRVEVKIPSNDLFSTSSVSKLRNSVYLYYQTCKNTRPLSTRKKNNRGTQSQPHIQRCRYPLVTNNSKRDEISEKHYNLVDFSKHYKSDNYTQNNENKSPQPSYEFVCKNKHEVPNIITVPVDRGKKNQISKAVVTEPERKPVNKFKVKLDKQCACRIDKNKQENYVVQQFFKILKTFLKYFLFGLTVIAWSPCIIVAFLCWFLFSSLMPDDVNVDKVDPACAKNEEGFFSKLVEWITRVNNKIKFTFEAVKNSLNADEEIIEPSPQYNSVGTQKRPNIGIDSQPNPERKYILYHTQQKGWLMKPMQGVAKHKQCKPEVCPNIIREQPRIKKTVSFWDTKQYHKDKKQKAESKYKQTVATDPKRSNSCSCTHEKPAAPAHVSCQCYPFPKASKRIRCPFGNSKVHQRITGPPPLVRQRYPHRKYVYCPHQKSLVHHRQLSEKVKKTARAPLQKCESIPAKIICKPRQRTRSRSKSDRKLESVISKKKKKKLANTSKVFSRVKYHFNCIKCAIQQSDQSWGQGLECSNLYISTLTKKPCFWVYKACPKLYPCLLATYKMCNSCCVVVLFICSACVWCPIFICCYACYATICDILCCC</sequence>
<feature type="transmembrane region" description="Helical" evidence="2">
    <location>
        <begin position="349"/>
        <end position="373"/>
    </location>
</feature>
<feature type="compositionally biased region" description="Basic and acidic residues" evidence="1">
    <location>
        <begin position="69"/>
        <end position="82"/>
    </location>
</feature>
<evidence type="ECO:0000256" key="1">
    <source>
        <dbReference type="SAM" id="MobiDB-lite"/>
    </source>
</evidence>